<dbReference type="Pfam" id="PF04350">
    <property type="entry name" value="PilO"/>
    <property type="match status" value="1"/>
</dbReference>
<proteinExistence type="predicted"/>
<dbReference type="PANTHER" id="PTHR39555:SF1">
    <property type="entry name" value="TYPE IV PILUS INNER MEMBRANE COMPONENT PILO"/>
    <property type="match status" value="1"/>
</dbReference>
<keyword evidence="1" id="KW-0812">Transmembrane</keyword>
<dbReference type="EMBL" id="PYMJ01000005">
    <property type="protein sequence ID" value="PSU49888.1"/>
    <property type="molecule type" value="Genomic_DNA"/>
</dbReference>
<keyword evidence="1" id="KW-1133">Transmembrane helix</keyword>
<dbReference type="Gene3D" id="3.30.70.60">
    <property type="match status" value="1"/>
</dbReference>
<dbReference type="RefSeq" id="WP_107242092.1">
    <property type="nucleotide sequence ID" value="NZ_PYMJ01000005.1"/>
</dbReference>
<evidence type="ECO:0000313" key="3">
    <source>
        <dbReference type="Proteomes" id="UP000240987"/>
    </source>
</evidence>
<keyword evidence="1" id="KW-0472">Membrane</keyword>
<accession>A0A2T3JLN7</accession>
<sequence>MNDLQDLDFDEITEWPLGPQSVVALLLSLVVVAVGYWYWLTPLQGELTQLKQHEVELRSRVINRASQVAALPTVKQQIDELNKRYQTVIVQLPVEKELASLLSGINDIGVNNGLEFQGIQWAGRIEKTQYYELPLNMQLTGNYEQIGKFAASIAQLPRIVTLKDVDLKVTEHVQNKNTLSLTVSASTYRFKATPEKAKL</sequence>
<gene>
    <name evidence="2" type="ORF">C9J12_07170</name>
</gene>
<dbReference type="PIRSF" id="PIRSF016482">
    <property type="entry name" value="PilO"/>
    <property type="match status" value="1"/>
</dbReference>
<reference evidence="2 3" key="1">
    <citation type="submission" date="2018-01" db="EMBL/GenBank/DDBJ databases">
        <title>Whole genome sequencing of Histamine producing bacteria.</title>
        <authorList>
            <person name="Butler K."/>
        </authorList>
    </citation>
    <scope>NUCLEOTIDE SEQUENCE [LARGE SCALE GENOMIC DNA]</scope>
    <source>
        <strain evidence="2 3">JCM 12947</strain>
    </source>
</reference>
<feature type="transmembrane region" description="Helical" evidence="1">
    <location>
        <begin position="20"/>
        <end position="40"/>
    </location>
</feature>
<keyword evidence="3" id="KW-1185">Reference proteome</keyword>
<comment type="caution">
    <text evidence="2">The sequence shown here is derived from an EMBL/GenBank/DDBJ whole genome shotgun (WGS) entry which is preliminary data.</text>
</comment>
<evidence type="ECO:0000256" key="1">
    <source>
        <dbReference type="SAM" id="Phobius"/>
    </source>
</evidence>
<dbReference type="PANTHER" id="PTHR39555">
    <property type="entry name" value="FIMBRIAL ASSEMBLY PROTEIN PILO-LIKE PROTEIN-RELATED"/>
    <property type="match status" value="1"/>
</dbReference>
<dbReference type="AlphaFoldDB" id="A0A2T3JLN7"/>
<dbReference type="Proteomes" id="UP000240987">
    <property type="component" value="Unassembled WGS sequence"/>
</dbReference>
<organism evidence="2 3">
    <name type="scientific">Photobacterium frigidiphilum</name>
    <dbReference type="NCBI Taxonomy" id="264736"/>
    <lineage>
        <taxon>Bacteria</taxon>
        <taxon>Pseudomonadati</taxon>
        <taxon>Pseudomonadota</taxon>
        <taxon>Gammaproteobacteria</taxon>
        <taxon>Vibrionales</taxon>
        <taxon>Vibrionaceae</taxon>
        <taxon>Photobacterium</taxon>
    </lineage>
</organism>
<protein>
    <submittedName>
        <fullName evidence="2">Fimbrial protein</fullName>
    </submittedName>
</protein>
<evidence type="ECO:0000313" key="2">
    <source>
        <dbReference type="EMBL" id="PSU49888.1"/>
    </source>
</evidence>
<dbReference type="GO" id="GO:0043683">
    <property type="term" value="P:type IV pilus assembly"/>
    <property type="evidence" value="ECO:0007669"/>
    <property type="project" value="InterPro"/>
</dbReference>
<dbReference type="GO" id="GO:0043107">
    <property type="term" value="P:type IV pilus-dependent motility"/>
    <property type="evidence" value="ECO:0007669"/>
    <property type="project" value="InterPro"/>
</dbReference>
<name>A0A2T3JLN7_9GAMM</name>
<dbReference type="OrthoDB" id="9802133at2"/>
<dbReference type="InterPro" id="IPR007445">
    <property type="entry name" value="PilO"/>
</dbReference>
<dbReference type="InterPro" id="IPR014717">
    <property type="entry name" value="Transl_elong_EF1B/ribsomal_bS6"/>
</dbReference>